<dbReference type="PANTHER" id="PTHR36339">
    <property type="entry name" value="F23A5.5"/>
    <property type="match status" value="1"/>
</dbReference>
<feature type="region of interest" description="Disordered" evidence="1">
    <location>
        <begin position="168"/>
        <end position="204"/>
    </location>
</feature>
<feature type="region of interest" description="Disordered" evidence="1">
    <location>
        <begin position="117"/>
        <end position="138"/>
    </location>
</feature>
<feature type="region of interest" description="Disordered" evidence="1">
    <location>
        <begin position="16"/>
        <end position="48"/>
    </location>
</feature>
<keyword evidence="2" id="KW-1133">Transmembrane helix</keyword>
<feature type="compositionally biased region" description="Basic and acidic residues" evidence="1">
    <location>
        <begin position="117"/>
        <end position="126"/>
    </location>
</feature>
<evidence type="ECO:0000313" key="4">
    <source>
        <dbReference type="Proteomes" id="UP001154282"/>
    </source>
</evidence>
<keyword evidence="4" id="KW-1185">Reference proteome</keyword>
<dbReference type="AlphaFoldDB" id="A0AAV0PRM7"/>
<evidence type="ECO:0000256" key="2">
    <source>
        <dbReference type="SAM" id="Phobius"/>
    </source>
</evidence>
<keyword evidence="2" id="KW-0812">Transmembrane</keyword>
<feature type="transmembrane region" description="Helical" evidence="2">
    <location>
        <begin position="86"/>
        <end position="106"/>
    </location>
</feature>
<evidence type="ECO:0000256" key="1">
    <source>
        <dbReference type="SAM" id="MobiDB-lite"/>
    </source>
</evidence>
<dbReference type="PANTHER" id="PTHR36339:SF2">
    <property type="entry name" value="F23A5.5"/>
    <property type="match status" value="1"/>
</dbReference>
<name>A0AAV0PRM7_9ROSI</name>
<comment type="caution">
    <text evidence="3">The sequence shown here is derived from an EMBL/GenBank/DDBJ whole genome shotgun (WGS) entry which is preliminary data.</text>
</comment>
<dbReference type="EMBL" id="CAMGYJ010000009">
    <property type="protein sequence ID" value="CAI0473908.1"/>
    <property type="molecule type" value="Genomic_DNA"/>
</dbReference>
<gene>
    <name evidence="3" type="ORF">LITE_LOCUS39823</name>
</gene>
<sequence>MFRARHALARLKHRRLCTTTAKPNHNNKKSYDSGGNNGGDNNKQPSSITRYNETYSQLGKLDFMTAAKILFAETPKQKKFGLDFHLVQLFFVCLPSLAVYLVAMYARREMERVETEFQQKKKKEEETRAEEEEQKALEVEAKSNAAISEVKERVDKLEVALNEIVVDKKKDSSSGSSSSSSTNVAKRLSPIDPSQERFGSGKKS</sequence>
<dbReference type="Proteomes" id="UP001154282">
    <property type="component" value="Unassembled WGS sequence"/>
</dbReference>
<accession>A0AAV0PRM7</accession>
<organism evidence="3 4">
    <name type="scientific">Linum tenue</name>
    <dbReference type="NCBI Taxonomy" id="586396"/>
    <lineage>
        <taxon>Eukaryota</taxon>
        <taxon>Viridiplantae</taxon>
        <taxon>Streptophyta</taxon>
        <taxon>Embryophyta</taxon>
        <taxon>Tracheophyta</taxon>
        <taxon>Spermatophyta</taxon>
        <taxon>Magnoliopsida</taxon>
        <taxon>eudicotyledons</taxon>
        <taxon>Gunneridae</taxon>
        <taxon>Pentapetalae</taxon>
        <taxon>rosids</taxon>
        <taxon>fabids</taxon>
        <taxon>Malpighiales</taxon>
        <taxon>Linaceae</taxon>
        <taxon>Linum</taxon>
    </lineage>
</organism>
<protein>
    <submittedName>
        <fullName evidence="3">Uncharacterized protein</fullName>
    </submittedName>
</protein>
<evidence type="ECO:0000313" key="3">
    <source>
        <dbReference type="EMBL" id="CAI0473908.1"/>
    </source>
</evidence>
<proteinExistence type="predicted"/>
<reference evidence="3" key="1">
    <citation type="submission" date="2022-08" db="EMBL/GenBank/DDBJ databases">
        <authorList>
            <person name="Gutierrez-Valencia J."/>
        </authorList>
    </citation>
    <scope>NUCLEOTIDE SEQUENCE</scope>
</reference>
<keyword evidence="2" id="KW-0472">Membrane</keyword>